<evidence type="ECO:0000313" key="7">
    <source>
        <dbReference type="EMBL" id="MFM2486147.1"/>
    </source>
</evidence>
<dbReference type="PANTHER" id="PTHR30483">
    <property type="entry name" value="LEUCINE-SPECIFIC-BINDING PROTEIN"/>
    <property type="match status" value="1"/>
</dbReference>
<keyword evidence="2" id="KW-0813">Transport</keyword>
<protein>
    <submittedName>
        <fullName evidence="7">ABC transporter substrate-binding protein</fullName>
    </submittedName>
</protein>
<comment type="similarity">
    <text evidence="1">Belongs to the leucine-binding protein family.</text>
</comment>
<evidence type="ECO:0000256" key="3">
    <source>
        <dbReference type="ARBA" id="ARBA00022729"/>
    </source>
</evidence>
<feature type="domain" description="Leucine-binding protein" evidence="6">
    <location>
        <begin position="31"/>
        <end position="366"/>
    </location>
</feature>
<accession>A0ABW9G9E5</accession>
<gene>
    <name evidence="7" type="ORF">ABUE30_13930</name>
</gene>
<dbReference type="Pfam" id="PF13458">
    <property type="entry name" value="Peripla_BP_6"/>
    <property type="match status" value="1"/>
</dbReference>
<evidence type="ECO:0000259" key="6">
    <source>
        <dbReference type="Pfam" id="PF13458"/>
    </source>
</evidence>
<feature type="chain" id="PRO_5046756584" evidence="5">
    <location>
        <begin position="30"/>
        <end position="371"/>
    </location>
</feature>
<proteinExistence type="inferred from homology"/>
<keyword evidence="4" id="KW-0029">Amino-acid transport</keyword>
<keyword evidence="3 5" id="KW-0732">Signal</keyword>
<reference evidence="7 8" key="1">
    <citation type="journal article" date="2013" name="Int. J. Syst. Evol. Microbiol.">
        <title>Celerinatantimonas yamalensis sp. nov., a cold-adapted diazotrophic bacterium from a cold permafrost brine.</title>
        <authorList>
            <person name="Shcherbakova V."/>
            <person name="Chuvilskaya N."/>
            <person name="Rivkina E."/>
            <person name="Demidov N."/>
            <person name="Uchaeva V."/>
            <person name="Suetin S."/>
            <person name="Suzina N."/>
            <person name="Gilichinsky D."/>
        </authorList>
    </citation>
    <scope>NUCLEOTIDE SEQUENCE [LARGE SCALE GENOMIC DNA]</scope>
    <source>
        <strain evidence="7 8">C7</strain>
    </source>
</reference>
<dbReference type="InterPro" id="IPR051010">
    <property type="entry name" value="BCAA_transport"/>
</dbReference>
<comment type="caution">
    <text evidence="7">The sequence shown here is derived from an EMBL/GenBank/DDBJ whole genome shotgun (WGS) entry which is preliminary data.</text>
</comment>
<dbReference type="InterPro" id="IPR000709">
    <property type="entry name" value="Leu_Ile_Val-bd"/>
</dbReference>
<evidence type="ECO:0000256" key="2">
    <source>
        <dbReference type="ARBA" id="ARBA00022448"/>
    </source>
</evidence>
<evidence type="ECO:0000256" key="4">
    <source>
        <dbReference type="ARBA" id="ARBA00022970"/>
    </source>
</evidence>
<dbReference type="EMBL" id="JBEQCT010000007">
    <property type="protein sequence ID" value="MFM2486147.1"/>
    <property type="molecule type" value="Genomic_DNA"/>
</dbReference>
<evidence type="ECO:0000256" key="5">
    <source>
        <dbReference type="SAM" id="SignalP"/>
    </source>
</evidence>
<dbReference type="InterPro" id="IPR028082">
    <property type="entry name" value="Peripla_BP_I"/>
</dbReference>
<evidence type="ECO:0000256" key="1">
    <source>
        <dbReference type="ARBA" id="ARBA00010062"/>
    </source>
</evidence>
<dbReference type="Gene3D" id="3.40.50.2300">
    <property type="match status" value="2"/>
</dbReference>
<evidence type="ECO:0000313" key="8">
    <source>
        <dbReference type="Proteomes" id="UP001629953"/>
    </source>
</evidence>
<dbReference type="SUPFAM" id="SSF53822">
    <property type="entry name" value="Periplasmic binding protein-like I"/>
    <property type="match status" value="1"/>
</dbReference>
<dbReference type="PANTHER" id="PTHR30483:SF6">
    <property type="entry name" value="PERIPLASMIC BINDING PROTEIN OF ABC TRANSPORTER FOR NATURAL AMINO ACIDS"/>
    <property type="match status" value="1"/>
</dbReference>
<dbReference type="PRINTS" id="PR00337">
    <property type="entry name" value="LEUILEVALBP"/>
</dbReference>
<dbReference type="InterPro" id="IPR028081">
    <property type="entry name" value="Leu-bd"/>
</dbReference>
<organism evidence="7 8">
    <name type="scientific">Celerinatantimonas yamalensis</name>
    <dbReference type="NCBI Taxonomy" id="559956"/>
    <lineage>
        <taxon>Bacteria</taxon>
        <taxon>Pseudomonadati</taxon>
        <taxon>Pseudomonadota</taxon>
        <taxon>Gammaproteobacteria</taxon>
        <taxon>Celerinatantimonadaceae</taxon>
        <taxon>Celerinatantimonas</taxon>
    </lineage>
</organism>
<dbReference type="CDD" id="cd06346">
    <property type="entry name" value="PBP1_ABC_ligand_binding-like"/>
    <property type="match status" value="1"/>
</dbReference>
<dbReference type="Proteomes" id="UP001629953">
    <property type="component" value="Unassembled WGS sequence"/>
</dbReference>
<name>A0ABW9G9E5_9GAMM</name>
<feature type="signal peptide" evidence="5">
    <location>
        <begin position="1"/>
        <end position="29"/>
    </location>
</feature>
<dbReference type="RefSeq" id="WP_408624429.1">
    <property type="nucleotide sequence ID" value="NZ_JBEQCT010000007.1"/>
</dbReference>
<keyword evidence="8" id="KW-1185">Reference proteome</keyword>
<sequence>MFKAPARKATIALLTLCSTFLGISQIARADVTLGAILPLTGASASIGEDQRRGIELAVHQINAKGGVNGQKLEVMIEDSAGNPITGLDAVRKLTQINHVPLVVGAFSSGVTIPIGQYLVKHKLVHINISGTSTDIRRIGNYSYSVIGLDDLSAEFAAKDVYGQGYRRVAFIAPNGAYGQGMARQFSRFFQKLGGTVISQVLYTGGQASYRGELEQLTRSKPDVYVYTSYGQDAIVLNRNAYQLGLHKKPWYGIYLAMCTAKSPATYTQGQMGLEVASLGVQGKHYVTDYRQRYHQAPLSAYGSYAYDSIMLAAKAIDTAKSTAPADIQKAMLKVAPHFSGVTGPLNLDADHLRQSQPYRKVKITNGELTSR</sequence>